<sequence>MSQGVLYIVATPIGNLNDISLRALEILNNADIIACEDTRHSQHILQWLKKNKKIVSYYKFNEKKRLPMLLHSLKEGKSIALISDAGTPGLSDPGELLIQQAISEGIPVDIIPGPCAIIAALVLSGFKITPFMFGGYLPSKAKERNIHLSRFKQFPGTIVFFETPHRIKKCLIAIENVYNNIPVCIARELTKLNQEIIRGTAATILNNIENKTMKGEITILIDNSSIDKNNMHDSTSQLQIADIQAEFNKLISQGLSKQEALKLLSEITGESKKNLYARIFIKKD</sequence>
<dbReference type="NCBIfam" id="TIGR00096">
    <property type="entry name" value="16S rRNA (cytidine(1402)-2'-O)-methyltransferase"/>
    <property type="match status" value="1"/>
</dbReference>
<comment type="subcellular location">
    <subcellularLocation>
        <location evidence="6">Cytoplasm</location>
    </subcellularLocation>
</comment>
<dbReference type="HAMAP" id="MF_01877">
    <property type="entry name" value="16SrRNA_methyltr_I"/>
    <property type="match status" value="1"/>
</dbReference>
<dbReference type="InterPro" id="IPR000878">
    <property type="entry name" value="4pyrrol_Mease"/>
</dbReference>
<evidence type="ECO:0000256" key="6">
    <source>
        <dbReference type="HAMAP-Rule" id="MF_01877"/>
    </source>
</evidence>
<dbReference type="InterPro" id="IPR008189">
    <property type="entry name" value="rRNA_ssu_MeTfrase_I"/>
</dbReference>
<dbReference type="PROSITE" id="PS01296">
    <property type="entry name" value="RSMI"/>
    <property type="match status" value="1"/>
</dbReference>
<dbReference type="PANTHER" id="PTHR46111">
    <property type="entry name" value="RIBOSOMAL RNA SMALL SUBUNIT METHYLTRANSFERASE I"/>
    <property type="match status" value="1"/>
</dbReference>
<evidence type="ECO:0000313" key="9">
    <source>
        <dbReference type="Proteomes" id="UP000178943"/>
    </source>
</evidence>
<dbReference type="PANTHER" id="PTHR46111:SF1">
    <property type="entry name" value="RIBOSOMAL RNA SMALL SUBUNIT METHYLTRANSFERASE I"/>
    <property type="match status" value="1"/>
</dbReference>
<reference evidence="8 9" key="1">
    <citation type="journal article" date="2016" name="Nat. Commun.">
        <title>Thousands of microbial genomes shed light on interconnected biogeochemical processes in an aquifer system.</title>
        <authorList>
            <person name="Anantharaman K."/>
            <person name="Brown C.T."/>
            <person name="Hug L.A."/>
            <person name="Sharon I."/>
            <person name="Castelle C.J."/>
            <person name="Probst A.J."/>
            <person name="Thomas B.C."/>
            <person name="Singh A."/>
            <person name="Wilkins M.J."/>
            <person name="Karaoz U."/>
            <person name="Brodie E.L."/>
            <person name="Williams K.H."/>
            <person name="Hubbard S.S."/>
            <person name="Banfield J.F."/>
        </authorList>
    </citation>
    <scope>NUCLEOTIDE SEQUENCE [LARGE SCALE GENOMIC DNA]</scope>
</reference>
<name>A0A1F5VMD0_9BACT</name>
<feature type="domain" description="Tetrapyrrole methylase" evidence="7">
    <location>
        <begin position="6"/>
        <end position="204"/>
    </location>
</feature>
<evidence type="ECO:0000256" key="3">
    <source>
        <dbReference type="ARBA" id="ARBA00022603"/>
    </source>
</evidence>
<dbReference type="Gene3D" id="3.40.1010.10">
    <property type="entry name" value="Cobalt-precorrin-4 Transmethylase, Domain 1"/>
    <property type="match status" value="1"/>
</dbReference>
<dbReference type="Gene3D" id="3.30.950.10">
    <property type="entry name" value="Methyltransferase, Cobalt-precorrin-4 Transmethylase, Domain 2"/>
    <property type="match status" value="1"/>
</dbReference>
<proteinExistence type="inferred from homology"/>
<dbReference type="SUPFAM" id="SSF53790">
    <property type="entry name" value="Tetrapyrrole methylase"/>
    <property type="match status" value="1"/>
</dbReference>
<dbReference type="PIRSF" id="PIRSF005917">
    <property type="entry name" value="MTase_YraL"/>
    <property type="match status" value="1"/>
</dbReference>
<comment type="caution">
    <text evidence="8">The sequence shown here is derived from an EMBL/GenBank/DDBJ whole genome shotgun (WGS) entry which is preliminary data.</text>
</comment>
<dbReference type="FunFam" id="3.30.950.10:FF:000002">
    <property type="entry name" value="Ribosomal RNA small subunit methyltransferase I"/>
    <property type="match status" value="1"/>
</dbReference>
<dbReference type="Pfam" id="PF00590">
    <property type="entry name" value="TP_methylase"/>
    <property type="match status" value="1"/>
</dbReference>
<keyword evidence="1 6" id="KW-0963">Cytoplasm</keyword>
<dbReference type="GO" id="GO:0070677">
    <property type="term" value="F:rRNA (cytosine-2'-O-)-methyltransferase activity"/>
    <property type="evidence" value="ECO:0007669"/>
    <property type="project" value="UniProtKB-UniRule"/>
</dbReference>
<dbReference type="InterPro" id="IPR018063">
    <property type="entry name" value="SAM_MeTrfase_RsmI_CS"/>
</dbReference>
<comment type="catalytic activity">
    <reaction evidence="6">
        <text>cytidine(1402) in 16S rRNA + S-adenosyl-L-methionine = 2'-O-methylcytidine(1402) in 16S rRNA + S-adenosyl-L-homocysteine + H(+)</text>
        <dbReference type="Rhea" id="RHEA:42924"/>
        <dbReference type="Rhea" id="RHEA-COMP:10285"/>
        <dbReference type="Rhea" id="RHEA-COMP:10286"/>
        <dbReference type="ChEBI" id="CHEBI:15378"/>
        <dbReference type="ChEBI" id="CHEBI:57856"/>
        <dbReference type="ChEBI" id="CHEBI:59789"/>
        <dbReference type="ChEBI" id="CHEBI:74495"/>
        <dbReference type="ChEBI" id="CHEBI:82748"/>
        <dbReference type="EC" id="2.1.1.198"/>
    </reaction>
</comment>
<dbReference type="EC" id="2.1.1.198" evidence="6"/>
<evidence type="ECO:0000256" key="5">
    <source>
        <dbReference type="ARBA" id="ARBA00022691"/>
    </source>
</evidence>
<keyword evidence="4 6" id="KW-0808">Transferase</keyword>
<dbReference type="AlphaFoldDB" id="A0A1F5VMD0"/>
<dbReference type="InterPro" id="IPR035996">
    <property type="entry name" value="4pyrrol_Methylase_sf"/>
</dbReference>
<comment type="function">
    <text evidence="6">Catalyzes the 2'-O-methylation of the ribose of cytidine 1402 (C1402) in 16S rRNA.</text>
</comment>
<dbReference type="EMBL" id="MFGW01000136">
    <property type="protein sequence ID" value="OGF64553.1"/>
    <property type="molecule type" value="Genomic_DNA"/>
</dbReference>
<dbReference type="InterPro" id="IPR014777">
    <property type="entry name" value="4pyrrole_Mease_sub1"/>
</dbReference>
<keyword evidence="2 6" id="KW-0698">rRNA processing</keyword>
<dbReference type="InterPro" id="IPR014776">
    <property type="entry name" value="4pyrrole_Mease_sub2"/>
</dbReference>
<keyword evidence="3 6" id="KW-0489">Methyltransferase</keyword>
<dbReference type="GO" id="GO:0005737">
    <property type="term" value="C:cytoplasm"/>
    <property type="evidence" value="ECO:0007669"/>
    <property type="project" value="UniProtKB-SubCell"/>
</dbReference>
<dbReference type="Proteomes" id="UP000178943">
    <property type="component" value="Unassembled WGS sequence"/>
</dbReference>
<keyword evidence="5 6" id="KW-0949">S-adenosyl-L-methionine</keyword>
<comment type="similarity">
    <text evidence="6">Belongs to the methyltransferase superfamily. RsmI family.</text>
</comment>
<evidence type="ECO:0000256" key="4">
    <source>
        <dbReference type="ARBA" id="ARBA00022679"/>
    </source>
</evidence>
<gene>
    <name evidence="6" type="primary">rsmI</name>
    <name evidence="8" type="ORF">A2Y62_06835</name>
</gene>
<accession>A0A1F5VMD0</accession>
<evidence type="ECO:0000256" key="2">
    <source>
        <dbReference type="ARBA" id="ARBA00022552"/>
    </source>
</evidence>
<evidence type="ECO:0000256" key="1">
    <source>
        <dbReference type="ARBA" id="ARBA00022490"/>
    </source>
</evidence>
<dbReference type="CDD" id="cd11648">
    <property type="entry name" value="RsmI"/>
    <property type="match status" value="1"/>
</dbReference>
<dbReference type="FunFam" id="3.40.1010.10:FF:000007">
    <property type="entry name" value="Ribosomal RNA small subunit methyltransferase I"/>
    <property type="match status" value="1"/>
</dbReference>
<protein>
    <recommendedName>
        <fullName evidence="6">Ribosomal RNA small subunit methyltransferase I</fullName>
        <ecNumber evidence="6">2.1.1.198</ecNumber>
    </recommendedName>
    <alternativeName>
        <fullName evidence="6">16S rRNA 2'-O-ribose C1402 methyltransferase</fullName>
    </alternativeName>
    <alternativeName>
        <fullName evidence="6">rRNA (cytidine-2'-O-)-methyltransferase RsmI</fullName>
    </alternativeName>
</protein>
<evidence type="ECO:0000259" key="7">
    <source>
        <dbReference type="Pfam" id="PF00590"/>
    </source>
</evidence>
<evidence type="ECO:0000313" key="8">
    <source>
        <dbReference type="EMBL" id="OGF64553.1"/>
    </source>
</evidence>
<dbReference type="STRING" id="1817863.A2Y62_06835"/>
<organism evidence="8 9">
    <name type="scientific">Candidatus Fischerbacteria bacterium RBG_13_37_8</name>
    <dbReference type="NCBI Taxonomy" id="1817863"/>
    <lineage>
        <taxon>Bacteria</taxon>
        <taxon>Candidatus Fischeribacteriota</taxon>
    </lineage>
</organism>